<organism evidence="3 4">
    <name type="scientific">Haemaphysalis longicornis</name>
    <name type="common">Bush tick</name>
    <dbReference type="NCBI Taxonomy" id="44386"/>
    <lineage>
        <taxon>Eukaryota</taxon>
        <taxon>Metazoa</taxon>
        <taxon>Ecdysozoa</taxon>
        <taxon>Arthropoda</taxon>
        <taxon>Chelicerata</taxon>
        <taxon>Arachnida</taxon>
        <taxon>Acari</taxon>
        <taxon>Parasitiformes</taxon>
        <taxon>Ixodida</taxon>
        <taxon>Ixodoidea</taxon>
        <taxon>Ixodidae</taxon>
        <taxon>Haemaphysalinae</taxon>
        <taxon>Haemaphysalis</taxon>
    </lineage>
</organism>
<evidence type="ECO:0000259" key="2">
    <source>
        <dbReference type="Pfam" id="PF23162"/>
    </source>
</evidence>
<dbReference type="EMBL" id="JABSTR010003235">
    <property type="protein sequence ID" value="KAH9384825.1"/>
    <property type="molecule type" value="Genomic_DNA"/>
</dbReference>
<comment type="caution">
    <text evidence="3">The sequence shown here is derived from an EMBL/GenBank/DDBJ whole genome shotgun (WGS) entry which is preliminary data.</text>
</comment>
<accession>A0A9J6HCW2</accession>
<dbReference type="Proteomes" id="UP000821853">
    <property type="component" value="Unassembled WGS sequence"/>
</dbReference>
<feature type="domain" description="C962R-like N-terminal AEP" evidence="2">
    <location>
        <begin position="130"/>
        <end position="277"/>
    </location>
</feature>
<gene>
    <name evidence="3" type="ORF">HPB48_026847</name>
</gene>
<dbReference type="InterPro" id="IPR056443">
    <property type="entry name" value="AEP_C962R"/>
</dbReference>
<protein>
    <recommendedName>
        <fullName evidence="2">C962R-like N-terminal AEP domain-containing protein</fullName>
    </recommendedName>
</protein>
<feature type="compositionally biased region" description="Basic and acidic residues" evidence="1">
    <location>
        <begin position="37"/>
        <end position="47"/>
    </location>
</feature>
<feature type="region of interest" description="Disordered" evidence="1">
    <location>
        <begin position="420"/>
        <end position="442"/>
    </location>
</feature>
<feature type="region of interest" description="Disordered" evidence="1">
    <location>
        <begin position="1"/>
        <end position="69"/>
    </location>
</feature>
<proteinExistence type="predicted"/>
<feature type="region of interest" description="Disordered" evidence="1">
    <location>
        <begin position="464"/>
        <end position="485"/>
    </location>
</feature>
<feature type="compositionally biased region" description="Acidic residues" evidence="1">
    <location>
        <begin position="48"/>
        <end position="66"/>
    </location>
</feature>
<evidence type="ECO:0000313" key="4">
    <source>
        <dbReference type="Proteomes" id="UP000821853"/>
    </source>
</evidence>
<name>A0A9J6HCW2_HAELO</name>
<feature type="compositionally biased region" description="Low complexity" evidence="1">
    <location>
        <begin position="21"/>
        <end position="36"/>
    </location>
</feature>
<evidence type="ECO:0000313" key="3">
    <source>
        <dbReference type="EMBL" id="KAH9384825.1"/>
    </source>
</evidence>
<dbReference type="AlphaFoldDB" id="A0A9J6HCW2"/>
<keyword evidence="4" id="KW-1185">Reference proteome</keyword>
<reference evidence="3 4" key="1">
    <citation type="journal article" date="2020" name="Cell">
        <title>Large-Scale Comparative Analyses of Tick Genomes Elucidate Their Genetic Diversity and Vector Capacities.</title>
        <authorList>
            <consortium name="Tick Genome and Microbiome Consortium (TIGMIC)"/>
            <person name="Jia N."/>
            <person name="Wang J."/>
            <person name="Shi W."/>
            <person name="Du L."/>
            <person name="Sun Y."/>
            <person name="Zhan W."/>
            <person name="Jiang J.F."/>
            <person name="Wang Q."/>
            <person name="Zhang B."/>
            <person name="Ji P."/>
            <person name="Bell-Sakyi L."/>
            <person name="Cui X.M."/>
            <person name="Yuan T.T."/>
            <person name="Jiang B.G."/>
            <person name="Yang W.F."/>
            <person name="Lam T.T."/>
            <person name="Chang Q.C."/>
            <person name="Ding S.J."/>
            <person name="Wang X.J."/>
            <person name="Zhu J.G."/>
            <person name="Ruan X.D."/>
            <person name="Zhao L."/>
            <person name="Wei J.T."/>
            <person name="Ye R.Z."/>
            <person name="Que T.C."/>
            <person name="Du C.H."/>
            <person name="Zhou Y.H."/>
            <person name="Cheng J.X."/>
            <person name="Dai P.F."/>
            <person name="Guo W.B."/>
            <person name="Han X.H."/>
            <person name="Huang E.J."/>
            <person name="Li L.F."/>
            <person name="Wei W."/>
            <person name="Gao Y.C."/>
            <person name="Liu J.Z."/>
            <person name="Shao H.Z."/>
            <person name="Wang X."/>
            <person name="Wang C.C."/>
            <person name="Yang T.C."/>
            <person name="Huo Q.B."/>
            <person name="Li W."/>
            <person name="Chen H.Y."/>
            <person name="Chen S.E."/>
            <person name="Zhou L.G."/>
            <person name="Ni X.B."/>
            <person name="Tian J.H."/>
            <person name="Sheng Y."/>
            <person name="Liu T."/>
            <person name="Pan Y.S."/>
            <person name="Xia L.Y."/>
            <person name="Li J."/>
            <person name="Zhao F."/>
            <person name="Cao W.C."/>
        </authorList>
    </citation>
    <scope>NUCLEOTIDE SEQUENCE [LARGE SCALE GENOMIC DNA]</scope>
    <source>
        <strain evidence="3">HaeL-2018</strain>
    </source>
</reference>
<evidence type="ECO:0000256" key="1">
    <source>
        <dbReference type="SAM" id="MobiDB-lite"/>
    </source>
</evidence>
<dbReference type="VEuPathDB" id="VectorBase:HLOH_061634"/>
<sequence>MGDELLLSSVPPTAPASTDPAHLAAAAEAGPSTAAADDGRLMIHHDDDDTNVEEEEYGSETSDDEERPPIGLTFTHISYKGRLVFLNQEDTPFYKTDEIEPNAQEIIGVTPACSCIQEYQAWYSFALDARRLQGNEKRQHKALYRIALDFDIRETNADVIVEAMSKLLHAFSLRYANITEVVNDTDNPIKVAYLTRPSSKRWHVQVLNISFASRRIEAGTDILSSVKSCIMRDVMSYEDLTPQVKKAVTALDVEAGSHHWLMYGSKKSSEVPDAYRLAFIVHHHPLTGVALSRSTSRCADSPIVLRRLLSMHRTYDSDSLGRMNEACIDYDTGVLYRCRPSSLLSLGVESDSDDVRNAMEALRLEDGLARIGYATNDDDDVEADAAVVAAPKVPEGLPDDTEELLEAVMQMQNVITMPMTPTKKKRVTKQPPSKGKAAAPPTVQAQAQAQQHMDEDIELVLEDDEEDDEDVNMETTNGKTPSIGGGMDLMEYASLSRSNWREVVEYMYKEGAQQLNDMDRRRKIQPRPVINDLKKCIEIARKYKKPGDKGSLRSDLERRAFTLAMVKLVFEHGYAVKYELWFGRLTPLIVSNMGYSGLSFYRALCTNACAAHIGDDATIAYNRCVQYLFETSPTHDEQGNEYQVVMPRAVFRPRFESPFVMTDEEHELSIWIMNTYAKCNFICTPFFIKYVFYMVQLKKCVLVHDACEDRYETLRYNPSMGIYQTDPILNMILPLQSVLFKTILHNLTCKDPYAPLDLLFKLYDGLSAIINQQKPLKIDNNVADVSLYKCNLSREYIVFSNGYTFN</sequence>
<dbReference type="Pfam" id="PF23162">
    <property type="entry name" value="AEP_C962R"/>
    <property type="match status" value="1"/>
</dbReference>